<dbReference type="PRINTS" id="PR00368">
    <property type="entry name" value="FADPNR"/>
</dbReference>
<dbReference type="NCBIfam" id="TIGR01292">
    <property type="entry name" value="TRX_reduct"/>
    <property type="match status" value="1"/>
</dbReference>
<keyword evidence="2 7" id="KW-0285">Flavoprotein</keyword>
<dbReference type="InterPro" id="IPR050097">
    <property type="entry name" value="Ferredoxin-NADP_redctase_2"/>
</dbReference>
<evidence type="ECO:0000259" key="9">
    <source>
        <dbReference type="Pfam" id="PF07992"/>
    </source>
</evidence>
<evidence type="ECO:0000256" key="4">
    <source>
        <dbReference type="ARBA" id="ARBA00023002"/>
    </source>
</evidence>
<dbReference type="GO" id="GO:0004791">
    <property type="term" value="F:thioredoxin-disulfide reductase (NADPH) activity"/>
    <property type="evidence" value="ECO:0007669"/>
    <property type="project" value="UniProtKB-UniRule"/>
</dbReference>
<evidence type="ECO:0000256" key="6">
    <source>
        <dbReference type="ARBA" id="ARBA00023284"/>
    </source>
</evidence>
<reference evidence="10" key="1">
    <citation type="journal article" date="2020" name="mSystems">
        <title>Genome- and Community-Level Interaction Insights into Carbon Utilization and Element Cycling Functions of Hydrothermarchaeota in Hydrothermal Sediment.</title>
        <authorList>
            <person name="Zhou Z."/>
            <person name="Liu Y."/>
            <person name="Xu W."/>
            <person name="Pan J."/>
            <person name="Luo Z.H."/>
            <person name="Li M."/>
        </authorList>
    </citation>
    <scope>NUCLEOTIDE SEQUENCE [LARGE SCALE GENOMIC DNA]</scope>
    <source>
        <strain evidence="10">HyVt-113</strain>
    </source>
</reference>
<dbReference type="SUPFAM" id="SSF51905">
    <property type="entry name" value="FAD/NAD(P)-binding domain"/>
    <property type="match status" value="1"/>
</dbReference>
<evidence type="ECO:0000256" key="5">
    <source>
        <dbReference type="ARBA" id="ARBA00023157"/>
    </source>
</evidence>
<dbReference type="Pfam" id="PF07992">
    <property type="entry name" value="Pyr_redox_2"/>
    <property type="match status" value="1"/>
</dbReference>
<evidence type="ECO:0000256" key="1">
    <source>
        <dbReference type="ARBA" id="ARBA00009333"/>
    </source>
</evidence>
<keyword evidence="3 7" id="KW-0274">FAD</keyword>
<protein>
    <recommendedName>
        <fullName evidence="7">Thioredoxin reductase</fullName>
        <ecNumber evidence="7">1.8.1.9</ecNumber>
    </recommendedName>
</protein>
<accession>A0A7V0IAM0</accession>
<organism evidence="10">
    <name type="scientific">Desulfofervidus auxilii</name>
    <dbReference type="NCBI Taxonomy" id="1621989"/>
    <lineage>
        <taxon>Bacteria</taxon>
        <taxon>Pseudomonadati</taxon>
        <taxon>Thermodesulfobacteriota</taxon>
        <taxon>Candidatus Desulfofervidia</taxon>
        <taxon>Candidatus Desulfofervidales</taxon>
        <taxon>Candidatus Desulfofervidaceae</taxon>
        <taxon>Candidatus Desulfofervidus</taxon>
    </lineage>
</organism>
<comment type="cofactor">
    <cofactor evidence="8">
        <name>FAD</name>
        <dbReference type="ChEBI" id="CHEBI:57692"/>
    </cofactor>
    <text evidence="8">Binds 1 FAD per subunit.</text>
</comment>
<keyword evidence="4 7" id="KW-0560">Oxidoreductase</keyword>
<comment type="subunit">
    <text evidence="7">Homodimer.</text>
</comment>
<dbReference type="InterPro" id="IPR036188">
    <property type="entry name" value="FAD/NAD-bd_sf"/>
</dbReference>
<comment type="similarity">
    <text evidence="1 7">Belongs to the class-II pyridine nucleotide-disulfide oxidoreductase family.</text>
</comment>
<proteinExistence type="inferred from homology"/>
<gene>
    <name evidence="10" type="primary">trxB</name>
    <name evidence="10" type="ORF">ENF30_03190</name>
</gene>
<dbReference type="PRINTS" id="PR00469">
    <property type="entry name" value="PNDRDTASEII"/>
</dbReference>
<name>A0A7V0IAM0_DESA2</name>
<dbReference type="EC" id="1.8.1.9" evidence="7"/>
<dbReference type="AlphaFoldDB" id="A0A7V0IAM0"/>
<evidence type="ECO:0000256" key="7">
    <source>
        <dbReference type="RuleBase" id="RU003880"/>
    </source>
</evidence>
<evidence type="ECO:0000256" key="2">
    <source>
        <dbReference type="ARBA" id="ARBA00022630"/>
    </source>
</evidence>
<dbReference type="InterPro" id="IPR008255">
    <property type="entry name" value="Pyr_nucl-diS_OxRdtase_2_AS"/>
</dbReference>
<dbReference type="GO" id="GO:0019430">
    <property type="term" value="P:removal of superoxide radicals"/>
    <property type="evidence" value="ECO:0007669"/>
    <property type="project" value="UniProtKB-UniRule"/>
</dbReference>
<keyword evidence="8" id="KW-0521">NADP</keyword>
<dbReference type="PROSITE" id="PS00573">
    <property type="entry name" value="PYRIDINE_REDOX_2"/>
    <property type="match status" value="1"/>
</dbReference>
<comment type="catalytic activity">
    <reaction evidence="7">
        <text>[thioredoxin]-dithiol + NADP(+) = [thioredoxin]-disulfide + NADPH + H(+)</text>
        <dbReference type="Rhea" id="RHEA:20345"/>
        <dbReference type="Rhea" id="RHEA-COMP:10698"/>
        <dbReference type="Rhea" id="RHEA-COMP:10700"/>
        <dbReference type="ChEBI" id="CHEBI:15378"/>
        <dbReference type="ChEBI" id="CHEBI:29950"/>
        <dbReference type="ChEBI" id="CHEBI:50058"/>
        <dbReference type="ChEBI" id="CHEBI:57783"/>
        <dbReference type="ChEBI" id="CHEBI:58349"/>
        <dbReference type="EC" id="1.8.1.9"/>
    </reaction>
</comment>
<keyword evidence="5" id="KW-1015">Disulfide bond</keyword>
<evidence type="ECO:0000313" key="10">
    <source>
        <dbReference type="EMBL" id="HDD35788.1"/>
    </source>
</evidence>
<feature type="domain" description="FAD/NAD(P)-binding" evidence="9">
    <location>
        <begin position="3"/>
        <end position="291"/>
    </location>
</feature>
<dbReference type="Gene3D" id="3.50.50.60">
    <property type="entry name" value="FAD/NAD(P)-binding domain"/>
    <property type="match status" value="2"/>
</dbReference>
<dbReference type="InterPro" id="IPR023753">
    <property type="entry name" value="FAD/NAD-binding_dom"/>
</dbReference>
<evidence type="ECO:0000256" key="3">
    <source>
        <dbReference type="ARBA" id="ARBA00022827"/>
    </source>
</evidence>
<comment type="caution">
    <text evidence="10">The sequence shown here is derived from an EMBL/GenBank/DDBJ whole genome shotgun (WGS) entry which is preliminary data.</text>
</comment>
<dbReference type="GO" id="GO:0005737">
    <property type="term" value="C:cytoplasm"/>
    <property type="evidence" value="ECO:0007669"/>
    <property type="project" value="InterPro"/>
</dbReference>
<keyword evidence="6 7" id="KW-0676">Redox-active center</keyword>
<sequence>MSYEVIVIGAGPAGLTAGIYLARARLKAVILEKLAPGGQVIITTKVENYPGFPEGINGPDLMFLFEKQVRNLGIEIKQAFTVNEIKLEGEKKLIIGEDETLETKAVIIATGARFKKLGVPGEERLIGRGVSYCATCDAPFFQGLDVAVVGGGNTAIVEALHLTKFAKRVYLIHRRDALRAAKALQEEAFKNEKMTFVWNTVVREIKGEEKVEGLILENVKTGEKEELKVNGCFVFIGLVPNSELVKDLVKLDERGYIVTDVYCQSSIAGIFAAGDVRSSPLKQIATAVGDGAIAAVGAEKYLSGWKM</sequence>
<dbReference type="EMBL" id="DQWQ01000143">
    <property type="protein sequence ID" value="HDD35788.1"/>
    <property type="molecule type" value="Genomic_DNA"/>
</dbReference>
<dbReference type="InterPro" id="IPR005982">
    <property type="entry name" value="Thioredox_Rdtase"/>
</dbReference>
<dbReference type="Proteomes" id="UP000885706">
    <property type="component" value="Unassembled WGS sequence"/>
</dbReference>
<dbReference type="PANTHER" id="PTHR48105">
    <property type="entry name" value="THIOREDOXIN REDUCTASE 1-RELATED-RELATED"/>
    <property type="match status" value="1"/>
</dbReference>
<evidence type="ECO:0000256" key="8">
    <source>
        <dbReference type="RuleBase" id="RU003881"/>
    </source>
</evidence>